<dbReference type="AlphaFoldDB" id="G5NEJ8"/>
<gene>
    <name evidence="1" type="ORF">LTSEINV_3130</name>
</gene>
<dbReference type="Proteomes" id="UP000003532">
    <property type="component" value="Unassembled WGS sequence"/>
</dbReference>
<comment type="caution">
    <text evidence="1">The sequence shown here is derived from an EMBL/GenBank/DDBJ whole genome shotgun (WGS) entry which is preliminary data.</text>
</comment>
<dbReference type="EMBL" id="AFCO01001027">
    <property type="protein sequence ID" value="EHC56325.1"/>
    <property type="molecule type" value="Genomic_DNA"/>
</dbReference>
<evidence type="ECO:0000313" key="2">
    <source>
        <dbReference type="Proteomes" id="UP000003532"/>
    </source>
</evidence>
<sequence length="45" mass="5167">MAHKFLLDGVTQDGSDVLLDPHGNFKIAKRFCFFNRNKQVTCIQI</sequence>
<protein>
    <submittedName>
        <fullName evidence="1">Uncharacterized protein</fullName>
    </submittedName>
</protein>
<reference evidence="1 2" key="1">
    <citation type="journal article" date="2011" name="BMC Genomics">
        <title>Genome sequencing reveals diversification of virulence factor content and possible host adaptation in distinct subpopulations of Salmonella enterica.</title>
        <authorList>
            <person name="den Bakker H.C."/>
            <person name="Moreno Switt A.I."/>
            <person name="Govoni G."/>
            <person name="Cummings C.A."/>
            <person name="Ranieri M.L."/>
            <person name="Degoricija L."/>
            <person name="Hoelzer K."/>
            <person name="Rodriguez-Rivera L.D."/>
            <person name="Brown S."/>
            <person name="Bolchacova E."/>
            <person name="Furtado M.R."/>
            <person name="Wiedmann M."/>
        </authorList>
    </citation>
    <scope>NUCLEOTIDE SEQUENCE [LARGE SCALE GENOMIC DNA]</scope>
    <source>
        <strain evidence="1 2">R8-3668</strain>
    </source>
</reference>
<proteinExistence type="predicted"/>
<name>G5NEJ8_SALET</name>
<dbReference type="PATRIC" id="fig|913075.3.peg.2406"/>
<accession>G5NEJ8</accession>
<evidence type="ECO:0000313" key="1">
    <source>
        <dbReference type="EMBL" id="EHC56325.1"/>
    </source>
</evidence>
<dbReference type="BioCyc" id="SENT913075:G120P-3757-MONOMER"/>
<organism evidence="1 2">
    <name type="scientific">Salmonella enterica subsp. enterica serovar Inverness str. R8-3668</name>
    <dbReference type="NCBI Taxonomy" id="913075"/>
    <lineage>
        <taxon>Bacteria</taxon>
        <taxon>Pseudomonadati</taxon>
        <taxon>Pseudomonadota</taxon>
        <taxon>Gammaproteobacteria</taxon>
        <taxon>Enterobacterales</taxon>
        <taxon>Enterobacteriaceae</taxon>
        <taxon>Salmonella</taxon>
    </lineage>
</organism>